<dbReference type="RefSeq" id="WP_344156369.1">
    <property type="nucleotide sequence ID" value="NZ_BAAAQR010000014.1"/>
</dbReference>
<evidence type="ECO:0000259" key="1">
    <source>
        <dbReference type="Pfam" id="PF00144"/>
    </source>
</evidence>
<feature type="domain" description="Beta-lactamase-related" evidence="1">
    <location>
        <begin position="5"/>
        <end position="317"/>
    </location>
</feature>
<dbReference type="Gene3D" id="3.40.710.10">
    <property type="entry name" value="DD-peptidase/beta-lactamase superfamily"/>
    <property type="match status" value="1"/>
</dbReference>
<proteinExistence type="predicted"/>
<dbReference type="InterPro" id="IPR001466">
    <property type="entry name" value="Beta-lactam-related"/>
</dbReference>
<comment type="caution">
    <text evidence="2">The sequence shown here is derived from an EMBL/GenBank/DDBJ whole genome shotgun (WGS) entry which is preliminary data.</text>
</comment>
<dbReference type="SUPFAM" id="SSF56601">
    <property type="entry name" value="beta-lactamase/transpeptidase-like"/>
    <property type="match status" value="1"/>
</dbReference>
<evidence type="ECO:0000313" key="3">
    <source>
        <dbReference type="Proteomes" id="UP001501771"/>
    </source>
</evidence>
<dbReference type="InterPro" id="IPR012338">
    <property type="entry name" value="Beta-lactam/transpept-like"/>
</dbReference>
<dbReference type="Pfam" id="PF00144">
    <property type="entry name" value="Beta-lactamase"/>
    <property type="match status" value="1"/>
</dbReference>
<dbReference type="EMBL" id="BAAAQR010000014">
    <property type="protein sequence ID" value="GAA2153828.1"/>
    <property type="molecule type" value="Genomic_DNA"/>
</dbReference>
<accession>A0ABP5LTT4</accession>
<protein>
    <submittedName>
        <fullName evidence="2">Serine hydrolase domain-containing protein</fullName>
    </submittedName>
</protein>
<gene>
    <name evidence="2" type="ORF">GCM10009844_38840</name>
</gene>
<organism evidence="2 3">
    <name type="scientific">Nocardioides koreensis</name>
    <dbReference type="NCBI Taxonomy" id="433651"/>
    <lineage>
        <taxon>Bacteria</taxon>
        <taxon>Bacillati</taxon>
        <taxon>Actinomycetota</taxon>
        <taxon>Actinomycetes</taxon>
        <taxon>Propionibacteriales</taxon>
        <taxon>Nocardioidaceae</taxon>
        <taxon>Nocardioides</taxon>
    </lineage>
</organism>
<dbReference type="GO" id="GO:0016787">
    <property type="term" value="F:hydrolase activity"/>
    <property type="evidence" value="ECO:0007669"/>
    <property type="project" value="UniProtKB-KW"/>
</dbReference>
<keyword evidence="3" id="KW-1185">Reference proteome</keyword>
<sequence>MQSLQDAVAEAADRDRFSGVVRLDRAGATELCAAHGFADRAHGVLNTEETLFATASGTKGLTALTVMSLVERGTLELGTTARSLLGEDLPLIADDVTVEQLLAHRSGIGDYFDEDAIDDVGDHVLPVPVHELATTEQFLPVLDGHETVFRAGERFAYNNGGYVVLALLAERASGVDFPQLVRTLVCEPAGMVDTTFLRSDELPGRAARGYLAADGLRTNVFHLPVLGSGDGGIYSTAADFRAFWDALFSGRIVAPELVAEMVRPRSDWPEESKRYGLGFHLHATNDGVWLEGFDAGVSFASLHQPSTSITYTVISNWSRGAWPIVGLLDARLGT</sequence>
<name>A0ABP5LTT4_9ACTN</name>
<dbReference type="PANTHER" id="PTHR43283">
    <property type="entry name" value="BETA-LACTAMASE-RELATED"/>
    <property type="match status" value="1"/>
</dbReference>
<dbReference type="Proteomes" id="UP001501771">
    <property type="component" value="Unassembled WGS sequence"/>
</dbReference>
<keyword evidence="2" id="KW-0378">Hydrolase</keyword>
<reference evidence="3" key="1">
    <citation type="journal article" date="2019" name="Int. J. Syst. Evol. Microbiol.">
        <title>The Global Catalogue of Microorganisms (GCM) 10K type strain sequencing project: providing services to taxonomists for standard genome sequencing and annotation.</title>
        <authorList>
            <consortium name="The Broad Institute Genomics Platform"/>
            <consortium name="The Broad Institute Genome Sequencing Center for Infectious Disease"/>
            <person name="Wu L."/>
            <person name="Ma J."/>
        </authorList>
    </citation>
    <scope>NUCLEOTIDE SEQUENCE [LARGE SCALE GENOMIC DNA]</scope>
    <source>
        <strain evidence="3">JCM 16022</strain>
    </source>
</reference>
<dbReference type="InterPro" id="IPR050789">
    <property type="entry name" value="Diverse_Enzym_Activities"/>
</dbReference>
<evidence type="ECO:0000313" key="2">
    <source>
        <dbReference type="EMBL" id="GAA2153828.1"/>
    </source>
</evidence>